<keyword evidence="2" id="KW-1185">Reference proteome</keyword>
<proteinExistence type="predicted"/>
<reference evidence="1 2" key="1">
    <citation type="submission" date="2020-08" db="EMBL/GenBank/DDBJ databases">
        <title>A Genomic Blueprint of the Chicken Gut Microbiome.</title>
        <authorList>
            <person name="Gilroy R."/>
            <person name="Ravi A."/>
            <person name="Getino M."/>
            <person name="Pursley I."/>
            <person name="Horton D.L."/>
            <person name="Alikhan N.-F."/>
            <person name="Baker D."/>
            <person name="Gharbi K."/>
            <person name="Hall N."/>
            <person name="Watson M."/>
            <person name="Adriaenssens E.M."/>
            <person name="Foster-Nyarko E."/>
            <person name="Jarju S."/>
            <person name="Secka A."/>
            <person name="Antonio M."/>
            <person name="Oren A."/>
            <person name="Chaudhuri R."/>
            <person name="La Ragione R.M."/>
            <person name="Hildebrand F."/>
            <person name="Pallen M.J."/>
        </authorList>
    </citation>
    <scope>NUCLEOTIDE SEQUENCE [LARGE SCALE GENOMIC DNA]</scope>
    <source>
        <strain evidence="1 2">N37</strain>
    </source>
</reference>
<dbReference type="RefSeq" id="WP_191739910.1">
    <property type="nucleotide sequence ID" value="NZ_JACSQB010000053.1"/>
</dbReference>
<sequence length="195" mass="22114">MGKRCRCYNINAFKGELPPCAQFLDNSSPLIKDNTLIYRNLNGIYSFISINPVSTSNISTSVNLQISISNFIIGLYISQIQDKIIEYDNNSVIHNNKKANDFIHKALNNNISIDEDINASLVFLITNNNAILPLYTATINITPLNLYIIIVLHALENNPALFFGNNDYTFENEINFYLTSLSLKFPFAKFKDCMK</sequence>
<gene>
    <name evidence="1" type="ORF">H9637_07745</name>
</gene>
<comment type="caution">
    <text evidence="1">The sequence shown here is derived from an EMBL/GenBank/DDBJ whole genome shotgun (WGS) entry which is preliminary data.</text>
</comment>
<organism evidence="1 2">
    <name type="scientific">Clostridium faecium</name>
    <dbReference type="NCBI Taxonomy" id="2762223"/>
    <lineage>
        <taxon>Bacteria</taxon>
        <taxon>Bacillati</taxon>
        <taxon>Bacillota</taxon>
        <taxon>Clostridia</taxon>
        <taxon>Eubacteriales</taxon>
        <taxon>Clostridiaceae</taxon>
        <taxon>Clostridium</taxon>
    </lineage>
</organism>
<evidence type="ECO:0000313" key="2">
    <source>
        <dbReference type="Proteomes" id="UP000627166"/>
    </source>
</evidence>
<name>A0ABR8YRQ1_9CLOT</name>
<accession>A0ABR8YRQ1</accession>
<dbReference type="EMBL" id="JACSQB010000053">
    <property type="protein sequence ID" value="MBD8046934.1"/>
    <property type="molecule type" value="Genomic_DNA"/>
</dbReference>
<protein>
    <submittedName>
        <fullName evidence="1">Uncharacterized protein</fullName>
    </submittedName>
</protein>
<evidence type="ECO:0000313" key="1">
    <source>
        <dbReference type="EMBL" id="MBD8046934.1"/>
    </source>
</evidence>
<dbReference type="Proteomes" id="UP000627166">
    <property type="component" value="Unassembled WGS sequence"/>
</dbReference>